<dbReference type="EMBL" id="CP012023">
    <property type="protein sequence ID" value="ALI55584.1"/>
    <property type="molecule type" value="Genomic_DNA"/>
</dbReference>
<organism evidence="1 2">
    <name type="scientific">Celeribacter marinus</name>
    <dbReference type="NCBI Taxonomy" id="1397108"/>
    <lineage>
        <taxon>Bacteria</taxon>
        <taxon>Pseudomonadati</taxon>
        <taxon>Pseudomonadota</taxon>
        <taxon>Alphaproteobacteria</taxon>
        <taxon>Rhodobacterales</taxon>
        <taxon>Roseobacteraceae</taxon>
        <taxon>Celeribacter</taxon>
    </lineage>
</organism>
<keyword evidence="2" id="KW-1185">Reference proteome</keyword>
<evidence type="ECO:0000313" key="2">
    <source>
        <dbReference type="Proteomes" id="UP000064920"/>
    </source>
</evidence>
<evidence type="ECO:0000313" key="1">
    <source>
        <dbReference type="EMBL" id="ALI55584.1"/>
    </source>
</evidence>
<dbReference type="KEGG" id="cmar:IMCC12053_1637"/>
<reference evidence="2" key="1">
    <citation type="submission" date="2015-05" db="EMBL/GenBank/DDBJ databases">
        <authorList>
            <person name="Oh H.-M."/>
            <person name="Yang J.-A."/>
            <person name="Cho J.-C."/>
            <person name="Kang I."/>
        </authorList>
    </citation>
    <scope>NUCLEOTIDE SEQUENCE [LARGE SCALE GENOMIC DNA]</scope>
    <source>
        <strain evidence="2">IMCC 12053</strain>
    </source>
</reference>
<dbReference type="AlphaFoldDB" id="A0A0P0AA37"/>
<protein>
    <submittedName>
        <fullName evidence="1">Uncharacterized protein</fullName>
    </submittedName>
</protein>
<dbReference type="Proteomes" id="UP000064920">
    <property type="component" value="Chromosome"/>
</dbReference>
<sequence length="37" mass="3941">MIVDTGSDIDHGRPLFVLLRLKQGDAGFGKQGAEIEG</sequence>
<name>A0A0P0AA37_9RHOB</name>
<gene>
    <name evidence="1" type="ORF">IMCC12053_1637</name>
</gene>
<proteinExistence type="predicted"/>
<accession>A0A0P0AA37</accession>